<dbReference type="GO" id="GO:0043025">
    <property type="term" value="C:neuronal cell body"/>
    <property type="evidence" value="ECO:0007669"/>
    <property type="project" value="TreeGrafter"/>
</dbReference>
<keyword evidence="12" id="KW-1185">Reference proteome</keyword>
<keyword evidence="3 9" id="KW-0812">Transmembrane</keyword>
<organism evidence="11 12">
    <name type="scientific">Laodelphax striatellus</name>
    <name type="common">Small brown planthopper</name>
    <name type="synonym">Delphax striatella</name>
    <dbReference type="NCBI Taxonomy" id="195883"/>
    <lineage>
        <taxon>Eukaryota</taxon>
        <taxon>Metazoa</taxon>
        <taxon>Ecdysozoa</taxon>
        <taxon>Arthropoda</taxon>
        <taxon>Hexapoda</taxon>
        <taxon>Insecta</taxon>
        <taxon>Pterygota</taxon>
        <taxon>Neoptera</taxon>
        <taxon>Paraneoptera</taxon>
        <taxon>Hemiptera</taxon>
        <taxon>Auchenorrhyncha</taxon>
        <taxon>Fulgoroidea</taxon>
        <taxon>Delphacidae</taxon>
        <taxon>Criomorphinae</taxon>
        <taxon>Laodelphax</taxon>
    </lineage>
</organism>
<feature type="region of interest" description="Disordered" evidence="8">
    <location>
        <begin position="396"/>
        <end position="423"/>
    </location>
</feature>
<comment type="similarity">
    <text evidence="2">Belongs to the ric-3 family.</text>
</comment>
<gene>
    <name evidence="11" type="ORF">LSTR_LSTR007558</name>
</gene>
<dbReference type="Proteomes" id="UP000291343">
    <property type="component" value="Unassembled WGS sequence"/>
</dbReference>
<feature type="transmembrane region" description="Helical" evidence="9">
    <location>
        <begin position="238"/>
        <end position="260"/>
    </location>
</feature>
<dbReference type="AlphaFoldDB" id="A0A482XU72"/>
<dbReference type="GO" id="GO:0034394">
    <property type="term" value="P:protein localization to cell surface"/>
    <property type="evidence" value="ECO:0007669"/>
    <property type="project" value="TreeGrafter"/>
</dbReference>
<feature type="transmembrane region" description="Helical" evidence="9">
    <location>
        <begin position="12"/>
        <end position="30"/>
    </location>
</feature>
<name>A0A482XU72_LAOST</name>
<dbReference type="STRING" id="195883.A0A482XU72"/>
<evidence type="ECO:0000256" key="1">
    <source>
        <dbReference type="ARBA" id="ARBA00004586"/>
    </source>
</evidence>
<sequence>MPTEFGTGKTVFILAIVVGCFAVLWPKIFYPMLQSTVAPKPPDVESTNECCDVIFEKDINLIKIMTELCEKILRHEEDFDKRLVMNFQQGKLTKEIIDRCKNEVMTKCDIDITTFLEEKARLGQSYKQILDDVRSLNSSLCLKENFGVTPNSLGAPRYLKIWTLTTAKHLRQERPPHLRPEMMHPALRERGRAIPQSHRVPKVIEKEGRPPVVPGMRPPMGGAGHVVPAPKGGTTMGIIMPMYTIGIVIFFMYTMMKLLFRKSEESNAYQDFKPDPEFRRVVFNESDYYHNRPSTHHHPHKVEEESATKLGWKERDAKDIELDQLRRRLAETEAAMERIVKLVTVPPKSEPNKKECESDVFEKEISSPEEAIKFANQVDSAKSEVRVLGMELTESIEGGQRWSRPSTPLPHRAHTPTPVPPDTPAQEIFLEGSLPSQSHLLVSQSEVEKLIAPDHDDGNYDDDASVILTGKVTLSLIGVDSVRFSS</sequence>
<evidence type="ECO:0000256" key="7">
    <source>
        <dbReference type="SAM" id="Coils"/>
    </source>
</evidence>
<dbReference type="InterPro" id="IPR032763">
    <property type="entry name" value="RIC3_N"/>
</dbReference>
<protein>
    <recommendedName>
        <fullName evidence="10">Resistance to inhibitors of cholinesterase protein 3 N-terminal domain-containing protein</fullName>
    </recommendedName>
</protein>
<evidence type="ECO:0000256" key="2">
    <source>
        <dbReference type="ARBA" id="ARBA00008538"/>
    </source>
</evidence>
<evidence type="ECO:0000256" key="9">
    <source>
        <dbReference type="SAM" id="Phobius"/>
    </source>
</evidence>
<dbReference type="PANTHER" id="PTHR21723:SF3">
    <property type="entry name" value="PROTEIN RIC-3"/>
    <property type="match status" value="1"/>
</dbReference>
<dbReference type="PANTHER" id="PTHR21723">
    <property type="entry name" value="RESISTANCE TO INHIBITORS OF CHOLINESTERASE PROTEIN 3 RIC3"/>
    <property type="match status" value="1"/>
</dbReference>
<evidence type="ECO:0000256" key="8">
    <source>
        <dbReference type="SAM" id="MobiDB-lite"/>
    </source>
</evidence>
<dbReference type="SMR" id="A0A482XU72"/>
<dbReference type="Pfam" id="PF15361">
    <property type="entry name" value="RIC3"/>
    <property type="match status" value="1"/>
</dbReference>
<feature type="coiled-coil region" evidence="7">
    <location>
        <begin position="315"/>
        <end position="342"/>
    </location>
</feature>
<keyword evidence="5 9" id="KW-1133">Transmembrane helix</keyword>
<evidence type="ECO:0000256" key="6">
    <source>
        <dbReference type="ARBA" id="ARBA00023136"/>
    </source>
</evidence>
<dbReference type="GO" id="GO:0005789">
    <property type="term" value="C:endoplasmic reticulum membrane"/>
    <property type="evidence" value="ECO:0007669"/>
    <property type="project" value="UniProtKB-SubCell"/>
</dbReference>
<evidence type="ECO:0000259" key="10">
    <source>
        <dbReference type="Pfam" id="PF15361"/>
    </source>
</evidence>
<dbReference type="InterPro" id="IPR026160">
    <property type="entry name" value="Ric3"/>
</dbReference>
<comment type="subcellular location">
    <subcellularLocation>
        <location evidence="1">Endoplasmic reticulum membrane</location>
    </subcellularLocation>
</comment>
<dbReference type="GO" id="GO:0043005">
    <property type="term" value="C:neuron projection"/>
    <property type="evidence" value="ECO:0007669"/>
    <property type="project" value="TreeGrafter"/>
</dbReference>
<dbReference type="FunCoup" id="A0A482XU72">
    <property type="interactions" value="32"/>
</dbReference>
<feature type="domain" description="Resistance to inhibitors of cholinesterase protein 3 N-terminal" evidence="10">
    <location>
        <begin position="182"/>
        <end position="341"/>
    </location>
</feature>
<reference evidence="11 12" key="1">
    <citation type="journal article" date="2017" name="Gigascience">
        <title>Genome sequence of the small brown planthopper, Laodelphax striatellus.</title>
        <authorList>
            <person name="Zhu J."/>
            <person name="Jiang F."/>
            <person name="Wang X."/>
            <person name="Yang P."/>
            <person name="Bao Y."/>
            <person name="Zhao W."/>
            <person name="Wang W."/>
            <person name="Lu H."/>
            <person name="Wang Q."/>
            <person name="Cui N."/>
            <person name="Li J."/>
            <person name="Chen X."/>
            <person name="Luo L."/>
            <person name="Yu J."/>
            <person name="Kang L."/>
            <person name="Cui F."/>
        </authorList>
    </citation>
    <scope>NUCLEOTIDE SEQUENCE [LARGE SCALE GENOMIC DNA]</scope>
    <source>
        <strain evidence="11">Lst14</strain>
    </source>
</reference>
<keyword evidence="4" id="KW-0256">Endoplasmic reticulum</keyword>
<dbReference type="InParanoid" id="A0A482XU72"/>
<dbReference type="GO" id="GO:0045202">
    <property type="term" value="C:synapse"/>
    <property type="evidence" value="ECO:0007669"/>
    <property type="project" value="GOC"/>
</dbReference>
<evidence type="ECO:0000313" key="11">
    <source>
        <dbReference type="EMBL" id="RZF48391.1"/>
    </source>
</evidence>
<evidence type="ECO:0000256" key="5">
    <source>
        <dbReference type="ARBA" id="ARBA00022989"/>
    </source>
</evidence>
<evidence type="ECO:0000256" key="4">
    <source>
        <dbReference type="ARBA" id="ARBA00022824"/>
    </source>
</evidence>
<dbReference type="EMBL" id="QKKF02002514">
    <property type="protein sequence ID" value="RZF48391.1"/>
    <property type="molecule type" value="Genomic_DNA"/>
</dbReference>
<evidence type="ECO:0000256" key="3">
    <source>
        <dbReference type="ARBA" id="ARBA00022692"/>
    </source>
</evidence>
<dbReference type="OrthoDB" id="10070774at2759"/>
<evidence type="ECO:0000313" key="12">
    <source>
        <dbReference type="Proteomes" id="UP000291343"/>
    </source>
</evidence>
<accession>A0A482XU72</accession>
<comment type="caution">
    <text evidence="11">The sequence shown here is derived from an EMBL/GenBank/DDBJ whole genome shotgun (WGS) entry which is preliminary data.</text>
</comment>
<keyword evidence="7" id="KW-0175">Coiled coil</keyword>
<keyword evidence="6 9" id="KW-0472">Membrane</keyword>
<proteinExistence type="inferred from homology"/>
<dbReference type="GO" id="GO:0007271">
    <property type="term" value="P:synaptic transmission, cholinergic"/>
    <property type="evidence" value="ECO:0007669"/>
    <property type="project" value="TreeGrafter"/>
</dbReference>